<accession>A0ABD3VBH4</accession>
<comment type="caution">
    <text evidence="1">The sequence shown here is derived from an EMBL/GenBank/DDBJ whole genome shotgun (WGS) entry which is preliminary data.</text>
</comment>
<gene>
    <name evidence="1" type="ORF">ACJMK2_012519</name>
</gene>
<protein>
    <recommendedName>
        <fullName evidence="3">Non-structural maintenance of chromosomes element 4</fullName>
    </recommendedName>
</protein>
<dbReference type="Proteomes" id="UP001634394">
    <property type="component" value="Unassembled WGS sequence"/>
</dbReference>
<proteinExistence type="predicted"/>
<dbReference type="AlphaFoldDB" id="A0ABD3VBH4"/>
<reference evidence="1 2" key="1">
    <citation type="submission" date="2024-11" db="EMBL/GenBank/DDBJ databases">
        <title>Chromosome-level genome assembly of the freshwater bivalve Anodonta woodiana.</title>
        <authorList>
            <person name="Chen X."/>
        </authorList>
    </citation>
    <scope>NUCLEOTIDE SEQUENCE [LARGE SCALE GENOMIC DNA]</scope>
    <source>
        <strain evidence="1">MN2024</strain>
        <tissue evidence="1">Gills</tissue>
    </source>
</reference>
<sequence>MSNRTTTSRRRRKRGGSEIIDLRQVIDRKRQTALQTNEHVDNSEILKSSGNKEFFKDIAELTSKSPKIDHSDILVSYEDMTNVVRNTDFSGVIPERSRQRMFVGILKFSDDNEASDPNVSNGEISKRNYDGHDSRRVKVIEFSFTSAMYNHVVTAKRKNSHLHDQFDLKYISLDRVCYPTKDKTAEIDREIMGNDEMIEEGEVYEYVQNKLIEDWSALRQYDHGAVSIKSMTNRKPEAKAEHGKNR</sequence>
<evidence type="ECO:0000313" key="2">
    <source>
        <dbReference type="Proteomes" id="UP001634394"/>
    </source>
</evidence>
<name>A0ABD3VBH4_SINWO</name>
<evidence type="ECO:0000313" key="1">
    <source>
        <dbReference type="EMBL" id="KAL3857890.1"/>
    </source>
</evidence>
<keyword evidence="2" id="KW-1185">Reference proteome</keyword>
<organism evidence="1 2">
    <name type="scientific">Sinanodonta woodiana</name>
    <name type="common">Chinese pond mussel</name>
    <name type="synonym">Anodonta woodiana</name>
    <dbReference type="NCBI Taxonomy" id="1069815"/>
    <lineage>
        <taxon>Eukaryota</taxon>
        <taxon>Metazoa</taxon>
        <taxon>Spiralia</taxon>
        <taxon>Lophotrochozoa</taxon>
        <taxon>Mollusca</taxon>
        <taxon>Bivalvia</taxon>
        <taxon>Autobranchia</taxon>
        <taxon>Heteroconchia</taxon>
        <taxon>Palaeoheterodonta</taxon>
        <taxon>Unionida</taxon>
        <taxon>Unionoidea</taxon>
        <taxon>Unionidae</taxon>
        <taxon>Unioninae</taxon>
        <taxon>Sinanodonta</taxon>
    </lineage>
</organism>
<evidence type="ECO:0008006" key="3">
    <source>
        <dbReference type="Google" id="ProtNLM"/>
    </source>
</evidence>
<dbReference type="EMBL" id="JBJQND010000013">
    <property type="protein sequence ID" value="KAL3857890.1"/>
    <property type="molecule type" value="Genomic_DNA"/>
</dbReference>